<comment type="cofactor">
    <cofactor evidence="1">
        <name>heme</name>
        <dbReference type="ChEBI" id="CHEBI:30413"/>
    </cofactor>
</comment>
<feature type="transmembrane region" description="Helical" evidence="13">
    <location>
        <begin position="261"/>
        <end position="285"/>
    </location>
</feature>
<dbReference type="OrthoDB" id="9790598at2"/>
<evidence type="ECO:0000256" key="5">
    <source>
        <dbReference type="ARBA" id="ARBA00022475"/>
    </source>
</evidence>
<dbReference type="GO" id="GO:0008863">
    <property type="term" value="F:formate dehydrogenase (NAD+) activity"/>
    <property type="evidence" value="ECO:0007669"/>
    <property type="project" value="InterPro"/>
</dbReference>
<comment type="subcellular location">
    <subcellularLocation>
        <location evidence="2">Cell membrane</location>
        <topology evidence="2">Multi-pass membrane protein</topology>
    </subcellularLocation>
</comment>
<dbReference type="GO" id="GO:0036397">
    <property type="term" value="F:formate dehydrogenase (quinone) activity"/>
    <property type="evidence" value="ECO:0007669"/>
    <property type="project" value="TreeGrafter"/>
</dbReference>
<dbReference type="InterPro" id="IPR011577">
    <property type="entry name" value="Cyt_b561_bac/Ni-Hgenase"/>
</dbReference>
<dbReference type="GO" id="GO:0015944">
    <property type="term" value="P:formate oxidation"/>
    <property type="evidence" value="ECO:0007669"/>
    <property type="project" value="TreeGrafter"/>
</dbReference>
<keyword evidence="10 13" id="KW-1133">Transmembrane helix</keyword>
<proteinExistence type="inferred from homology"/>
<keyword evidence="6" id="KW-0349">Heme</keyword>
<dbReference type="GO" id="GO:0009055">
    <property type="term" value="F:electron transfer activity"/>
    <property type="evidence" value="ECO:0007669"/>
    <property type="project" value="InterPro"/>
</dbReference>
<accession>A0A254TNP5</accession>
<comment type="similarity">
    <text evidence="3">Belongs to the formate dehydrogenase gamma subunit family.</text>
</comment>
<evidence type="ECO:0000256" key="13">
    <source>
        <dbReference type="SAM" id="Phobius"/>
    </source>
</evidence>
<reference evidence="16 17" key="1">
    <citation type="submission" date="2016-02" db="EMBL/GenBank/DDBJ databases">
        <authorList>
            <person name="Wen L."/>
            <person name="He K."/>
            <person name="Yang H."/>
        </authorList>
    </citation>
    <scope>NUCLEOTIDE SEQUENCE [LARGE SCALE GENOMIC DNA]</scope>
    <source>
        <strain evidence="16 17">TSA40</strain>
    </source>
</reference>
<dbReference type="Gene3D" id="1.20.950.20">
    <property type="entry name" value="Transmembrane di-heme cytochromes, Chain C"/>
    <property type="match status" value="1"/>
</dbReference>
<dbReference type="EMBL" id="LSTO01000001">
    <property type="protein sequence ID" value="OWW21338.1"/>
    <property type="molecule type" value="Genomic_DNA"/>
</dbReference>
<protein>
    <submittedName>
        <fullName evidence="16">Formate dehydrogenase</fullName>
    </submittedName>
</protein>
<keyword evidence="4" id="KW-0813">Transport</keyword>
<evidence type="ECO:0000256" key="9">
    <source>
        <dbReference type="ARBA" id="ARBA00022982"/>
    </source>
</evidence>
<evidence type="ECO:0000256" key="4">
    <source>
        <dbReference type="ARBA" id="ARBA00022448"/>
    </source>
</evidence>
<evidence type="ECO:0000256" key="14">
    <source>
        <dbReference type="SAM" id="SignalP"/>
    </source>
</evidence>
<feature type="transmembrane region" description="Helical" evidence="13">
    <location>
        <begin position="157"/>
        <end position="175"/>
    </location>
</feature>
<dbReference type="SUPFAM" id="SSF81342">
    <property type="entry name" value="Transmembrane di-heme cytochromes"/>
    <property type="match status" value="1"/>
</dbReference>
<feature type="chain" id="PRO_5012897313" evidence="14">
    <location>
        <begin position="22"/>
        <end position="375"/>
    </location>
</feature>
<evidence type="ECO:0000256" key="11">
    <source>
        <dbReference type="ARBA" id="ARBA00023004"/>
    </source>
</evidence>
<evidence type="ECO:0000313" key="17">
    <source>
        <dbReference type="Proteomes" id="UP000197535"/>
    </source>
</evidence>
<keyword evidence="12 13" id="KW-0472">Membrane</keyword>
<gene>
    <name evidence="16" type="ORF">AYR66_19505</name>
</gene>
<evidence type="ECO:0000256" key="2">
    <source>
        <dbReference type="ARBA" id="ARBA00004651"/>
    </source>
</evidence>
<evidence type="ECO:0000256" key="3">
    <source>
        <dbReference type="ARBA" id="ARBA00010747"/>
    </source>
</evidence>
<comment type="caution">
    <text evidence="16">The sequence shown here is derived from an EMBL/GenBank/DDBJ whole genome shotgun (WGS) entry which is preliminary data.</text>
</comment>
<keyword evidence="8" id="KW-0479">Metal-binding</keyword>
<dbReference type="AlphaFoldDB" id="A0A254TNP5"/>
<feature type="transmembrane region" description="Helical" evidence="13">
    <location>
        <begin position="297"/>
        <end position="319"/>
    </location>
</feature>
<name>A0A254TNP5_9BURK</name>
<feature type="transmembrane region" description="Helical" evidence="13">
    <location>
        <begin position="205"/>
        <end position="222"/>
    </location>
</feature>
<organism evidence="16 17">
    <name type="scientific">Noviherbaspirillum denitrificans</name>
    <dbReference type="NCBI Taxonomy" id="1968433"/>
    <lineage>
        <taxon>Bacteria</taxon>
        <taxon>Pseudomonadati</taxon>
        <taxon>Pseudomonadota</taxon>
        <taxon>Betaproteobacteria</taxon>
        <taxon>Burkholderiales</taxon>
        <taxon>Oxalobacteraceae</taxon>
        <taxon>Noviherbaspirillum</taxon>
    </lineage>
</organism>
<dbReference type="InterPro" id="IPR006471">
    <property type="entry name" value="Formate_DH_gsu"/>
</dbReference>
<dbReference type="GO" id="GO:0005886">
    <property type="term" value="C:plasma membrane"/>
    <property type="evidence" value="ECO:0007669"/>
    <property type="project" value="UniProtKB-SubCell"/>
</dbReference>
<dbReference type="PANTHER" id="PTHR30074:SF6">
    <property type="entry name" value="FORMATE DEHYDROGENASE GAMMA SUBUNIT"/>
    <property type="match status" value="1"/>
</dbReference>
<evidence type="ECO:0000259" key="15">
    <source>
        <dbReference type="Pfam" id="PF01292"/>
    </source>
</evidence>
<evidence type="ECO:0000256" key="1">
    <source>
        <dbReference type="ARBA" id="ARBA00001971"/>
    </source>
</evidence>
<dbReference type="GO" id="GO:0009326">
    <property type="term" value="C:formate dehydrogenase complex"/>
    <property type="evidence" value="ECO:0007669"/>
    <property type="project" value="InterPro"/>
</dbReference>
<evidence type="ECO:0000256" key="6">
    <source>
        <dbReference type="ARBA" id="ARBA00022617"/>
    </source>
</evidence>
<dbReference type="InterPro" id="IPR016174">
    <property type="entry name" value="Di-haem_cyt_TM"/>
</dbReference>
<keyword evidence="17" id="KW-1185">Reference proteome</keyword>
<keyword evidence="5" id="KW-1003">Cell membrane</keyword>
<dbReference type="Proteomes" id="UP000197535">
    <property type="component" value="Unassembled WGS sequence"/>
</dbReference>
<sequence length="375" mass="40801">MNRRIAALAFTAMLAASAVNAQTAPAPAPAPAAALPNVESQDILKQNQAERTRDQPGNNAPVWREVVSGAQHYSSLPAPEAGVLIQPAARFIGQDRATTAGEAWRRYRNGPLTAIGAGFILAALAILALLYSIFGKIRNKEAPTGRRIERFTPAERAVHWTVAISFVVLAVSGLVMLFGRYILLPVIGHTLFGWLTYALKTAHNFVGPLFTVSIIVFFVMYVRDNVPAAYDIRWLMRFGGLFGGRGATEPSSGRFNAGEKIWFWGGLVVLGLIISASGFVLDMLVPGIAYTRANMQLTHIIHLLATTLMTAGALGHIYLGTLGMEGAYDAMRHGYVDDTWAKEHHDLWYDQVQRGEIPRVRSQQGPDGTPSPVKV</sequence>
<evidence type="ECO:0000313" key="16">
    <source>
        <dbReference type="EMBL" id="OWW21338.1"/>
    </source>
</evidence>
<keyword evidence="14" id="KW-0732">Signal</keyword>
<dbReference type="GO" id="GO:0009061">
    <property type="term" value="P:anaerobic respiration"/>
    <property type="evidence" value="ECO:0007669"/>
    <property type="project" value="TreeGrafter"/>
</dbReference>
<dbReference type="GO" id="GO:0022904">
    <property type="term" value="P:respiratory electron transport chain"/>
    <property type="evidence" value="ECO:0007669"/>
    <property type="project" value="InterPro"/>
</dbReference>
<keyword evidence="9" id="KW-0249">Electron transport</keyword>
<dbReference type="InterPro" id="IPR051817">
    <property type="entry name" value="FDH_cytochrome_b556_subunit"/>
</dbReference>
<feature type="domain" description="Cytochrome b561 bacterial/Ni-hydrogenase" evidence="15">
    <location>
        <begin position="150"/>
        <end position="326"/>
    </location>
</feature>
<feature type="transmembrane region" description="Helical" evidence="13">
    <location>
        <begin position="114"/>
        <end position="137"/>
    </location>
</feature>
<feature type="signal peptide" evidence="14">
    <location>
        <begin position="1"/>
        <end position="21"/>
    </location>
</feature>
<evidence type="ECO:0000256" key="8">
    <source>
        <dbReference type="ARBA" id="ARBA00022723"/>
    </source>
</evidence>
<evidence type="ECO:0000256" key="12">
    <source>
        <dbReference type="ARBA" id="ARBA00023136"/>
    </source>
</evidence>
<evidence type="ECO:0000256" key="7">
    <source>
        <dbReference type="ARBA" id="ARBA00022692"/>
    </source>
</evidence>
<dbReference type="Pfam" id="PF01292">
    <property type="entry name" value="Ni_hydr_CYTB"/>
    <property type="match status" value="1"/>
</dbReference>
<dbReference type="GO" id="GO:0046872">
    <property type="term" value="F:metal ion binding"/>
    <property type="evidence" value="ECO:0007669"/>
    <property type="project" value="UniProtKB-KW"/>
</dbReference>
<keyword evidence="7 13" id="KW-0812">Transmembrane</keyword>
<dbReference type="PANTHER" id="PTHR30074">
    <property type="entry name" value="FORMATE DEHYDROGENASE, NITRATE-INDUCIBLE, CYTOCHROME B556 FDN SUBUNIT"/>
    <property type="match status" value="1"/>
</dbReference>
<dbReference type="NCBIfam" id="TIGR01583">
    <property type="entry name" value="formate-DH-gamm"/>
    <property type="match status" value="1"/>
</dbReference>
<dbReference type="RefSeq" id="WP_088708195.1">
    <property type="nucleotide sequence ID" value="NZ_LSTO01000001.1"/>
</dbReference>
<keyword evidence="11" id="KW-0408">Iron</keyword>
<evidence type="ECO:0000256" key="10">
    <source>
        <dbReference type="ARBA" id="ARBA00022989"/>
    </source>
</evidence>